<organism evidence="5 6">
    <name type="scientific">Mycobacterium talmoniae</name>
    <dbReference type="NCBI Taxonomy" id="1858794"/>
    <lineage>
        <taxon>Bacteria</taxon>
        <taxon>Bacillati</taxon>
        <taxon>Actinomycetota</taxon>
        <taxon>Actinomycetes</taxon>
        <taxon>Mycobacteriales</taxon>
        <taxon>Mycobacteriaceae</taxon>
        <taxon>Mycobacterium</taxon>
    </lineage>
</organism>
<reference evidence="5 6" key="1">
    <citation type="submission" date="2016-10" db="EMBL/GenBank/DDBJ databases">
        <title>Genome sequence of Mycobacterium talmonii.</title>
        <authorList>
            <person name="Greninger A.L."/>
            <person name="Elliott B."/>
            <person name="Vasireddy S."/>
            <person name="Vasireddy R."/>
        </authorList>
    </citation>
    <scope>NUCLEOTIDE SEQUENCE [LARGE SCALE GENOMIC DNA]</scope>
    <source>
        <strain evidence="6">NE-TNMC-100812</strain>
    </source>
</reference>
<dbReference type="Pfam" id="PF23359">
    <property type="entry name" value="Lsr2_DNA-bd"/>
    <property type="match status" value="1"/>
</dbReference>
<dbReference type="GO" id="GO:0003677">
    <property type="term" value="F:DNA binding"/>
    <property type="evidence" value="ECO:0007669"/>
    <property type="project" value="UniProtKB-KW"/>
</dbReference>
<dbReference type="InterPro" id="IPR024412">
    <property type="entry name" value="Lsr2_dim_dom"/>
</dbReference>
<feature type="compositionally biased region" description="Basic residues" evidence="2">
    <location>
        <begin position="57"/>
        <end position="68"/>
    </location>
</feature>
<dbReference type="AlphaFoldDB" id="A0A1S1NEC6"/>
<dbReference type="InterPro" id="IPR036625">
    <property type="entry name" value="E3-bd_dom_sf"/>
</dbReference>
<dbReference type="Gene3D" id="4.10.320.10">
    <property type="entry name" value="E3-binding domain"/>
    <property type="match status" value="1"/>
</dbReference>
<evidence type="ECO:0008006" key="7">
    <source>
        <dbReference type="Google" id="ProtNLM"/>
    </source>
</evidence>
<feature type="region of interest" description="Disordered" evidence="2">
    <location>
        <begin position="1"/>
        <end position="22"/>
    </location>
</feature>
<feature type="domain" description="Lsr2 DNA-binding" evidence="4">
    <location>
        <begin position="74"/>
        <end position="109"/>
    </location>
</feature>
<feature type="domain" description="Lsr2 dimerization" evidence="3">
    <location>
        <begin position="1"/>
        <end position="57"/>
    </location>
</feature>
<dbReference type="Pfam" id="PF11774">
    <property type="entry name" value="Lsr2"/>
    <property type="match status" value="1"/>
</dbReference>
<dbReference type="Gene3D" id="3.30.60.230">
    <property type="entry name" value="Lsr2, dimerization domain"/>
    <property type="match status" value="1"/>
</dbReference>
<dbReference type="InterPro" id="IPR055370">
    <property type="entry name" value="Lsr2_DNA-bd"/>
</dbReference>
<accession>A0A1S1NEC6</accession>
<evidence type="ECO:0000256" key="2">
    <source>
        <dbReference type="SAM" id="MobiDB-lite"/>
    </source>
</evidence>
<comment type="caution">
    <text evidence="5">The sequence shown here is derived from an EMBL/GenBank/DDBJ whole genome shotgun (WGS) entry which is preliminary data.</text>
</comment>
<evidence type="ECO:0000313" key="6">
    <source>
        <dbReference type="Proteomes" id="UP000179734"/>
    </source>
</evidence>
<dbReference type="InterPro" id="IPR042261">
    <property type="entry name" value="Lsr2-like_dimerization"/>
</dbReference>
<dbReference type="GO" id="GO:0016746">
    <property type="term" value="F:acyltransferase activity"/>
    <property type="evidence" value="ECO:0007669"/>
    <property type="project" value="InterPro"/>
</dbReference>
<sequence length="119" mass="13098">MATRISKELVDDTDGTTGDVTTVPFSIRDERFEIDLSPANEARLRADLQPWINQARKPTKPRKRRGKYKYTGASTNDPAAVRKWALEHGLSVSTTGRLPSAIIASYNAAATTTTLQPPQ</sequence>
<keyword evidence="1" id="KW-0238">DNA-binding</keyword>
<evidence type="ECO:0000259" key="3">
    <source>
        <dbReference type="Pfam" id="PF11774"/>
    </source>
</evidence>
<name>A0A1S1NEC6_9MYCO</name>
<keyword evidence="6" id="KW-1185">Reference proteome</keyword>
<dbReference type="RefSeq" id="WP_071028912.1">
    <property type="nucleotide sequence ID" value="NZ_MLQM01000150.1"/>
</dbReference>
<feature type="compositionally biased region" description="Basic and acidic residues" evidence="2">
    <location>
        <begin position="1"/>
        <end position="10"/>
    </location>
</feature>
<evidence type="ECO:0000313" key="5">
    <source>
        <dbReference type="EMBL" id="OHU98203.1"/>
    </source>
</evidence>
<feature type="region of interest" description="Disordered" evidence="2">
    <location>
        <begin position="53"/>
        <end position="74"/>
    </location>
</feature>
<proteinExistence type="predicted"/>
<evidence type="ECO:0000259" key="4">
    <source>
        <dbReference type="Pfam" id="PF23359"/>
    </source>
</evidence>
<protein>
    <recommendedName>
        <fullName evidence="7">Nucleoid-associated protein Lsr2</fullName>
    </recommendedName>
</protein>
<evidence type="ECO:0000256" key="1">
    <source>
        <dbReference type="ARBA" id="ARBA00023125"/>
    </source>
</evidence>
<dbReference type="Proteomes" id="UP000179734">
    <property type="component" value="Unassembled WGS sequence"/>
</dbReference>
<gene>
    <name evidence="5" type="ORF">BKN37_21090</name>
</gene>
<dbReference type="EMBL" id="MLQM01000150">
    <property type="protein sequence ID" value="OHU98203.1"/>
    <property type="molecule type" value="Genomic_DNA"/>
</dbReference>